<evidence type="ECO:0000313" key="8">
    <source>
        <dbReference type="EMBL" id="KAJ8710127.1"/>
    </source>
</evidence>
<dbReference type="InterPro" id="IPR052224">
    <property type="entry name" value="THAP_domain_protein"/>
</dbReference>
<sequence>MPHCAVIWCRNQSKHVNKTNNGVTYHKFPQDPHLQDKWIRATGKCNWFPQKHDTICSEHFDVGSFKKKEFKTYLFYEAIPTLKLHPIFEEIDSLSNIDNAFALSILRYKRKKNHSTLVKLKPIDEKKTEIAPEIIIKEEVCSDIALKNRFNEGGAPDLVTTVCIKEELSSDILSEIQMLEEAPPDLATTVHIEREDPVAETEIVVEVPPIEQIKESQAPREAIYTIDINDSPETRYLKRSLKEAHETIKRQKFQVKRFRENNKRLTKKVTKMEYIVKCLQYQCANN</sequence>
<evidence type="ECO:0000259" key="7">
    <source>
        <dbReference type="PROSITE" id="PS50950"/>
    </source>
</evidence>
<dbReference type="SUPFAM" id="SSF57716">
    <property type="entry name" value="Glucocorticoid receptor-like (DNA-binding domain)"/>
    <property type="match status" value="1"/>
</dbReference>
<keyword evidence="4 5" id="KW-0238">DNA-binding</keyword>
<dbReference type="GO" id="GO:0003677">
    <property type="term" value="F:DNA binding"/>
    <property type="evidence" value="ECO:0007669"/>
    <property type="project" value="UniProtKB-UniRule"/>
</dbReference>
<name>A0AAD7YBM5_MYTSE</name>
<dbReference type="InterPro" id="IPR038441">
    <property type="entry name" value="THAP_Znf_sf"/>
</dbReference>
<dbReference type="PROSITE" id="PS50950">
    <property type="entry name" value="ZF_THAP"/>
    <property type="match status" value="1"/>
</dbReference>
<proteinExistence type="predicted"/>
<evidence type="ECO:0000256" key="2">
    <source>
        <dbReference type="ARBA" id="ARBA00022771"/>
    </source>
</evidence>
<keyword evidence="9" id="KW-1185">Reference proteome</keyword>
<dbReference type="SMART" id="SM00692">
    <property type="entry name" value="DM3"/>
    <property type="match status" value="1"/>
</dbReference>
<evidence type="ECO:0000256" key="5">
    <source>
        <dbReference type="PROSITE-ProRule" id="PRU00309"/>
    </source>
</evidence>
<keyword evidence="1" id="KW-0479">Metal-binding</keyword>
<keyword evidence="3" id="KW-0862">Zinc</keyword>
<comment type="caution">
    <text evidence="8">The sequence shown here is derived from an EMBL/GenBank/DDBJ whole genome shotgun (WGS) entry which is preliminary data.</text>
</comment>
<feature type="coiled-coil region" evidence="6">
    <location>
        <begin position="241"/>
        <end position="268"/>
    </location>
</feature>
<dbReference type="GO" id="GO:0008270">
    <property type="term" value="F:zinc ion binding"/>
    <property type="evidence" value="ECO:0007669"/>
    <property type="project" value="UniProtKB-KW"/>
</dbReference>
<protein>
    <recommendedName>
        <fullName evidence="7">THAP-type domain-containing protein</fullName>
    </recommendedName>
</protein>
<reference evidence="8" key="1">
    <citation type="submission" date="2023-03" db="EMBL/GenBank/DDBJ databases">
        <title>Chromosome-level genomes of two armyworms, Mythimna separata and Mythimna loreyi, provide insights into the biosynthesis and reception of sex pheromones.</title>
        <authorList>
            <person name="Zhao H."/>
        </authorList>
    </citation>
    <scope>NUCLEOTIDE SEQUENCE</scope>
    <source>
        <strain evidence="8">BeijingLab</strain>
        <tissue evidence="8">Pupa</tissue>
    </source>
</reference>
<evidence type="ECO:0000256" key="4">
    <source>
        <dbReference type="ARBA" id="ARBA00023125"/>
    </source>
</evidence>
<organism evidence="8 9">
    <name type="scientific">Mythimna separata</name>
    <name type="common">Oriental armyworm</name>
    <name type="synonym">Pseudaletia separata</name>
    <dbReference type="NCBI Taxonomy" id="271217"/>
    <lineage>
        <taxon>Eukaryota</taxon>
        <taxon>Metazoa</taxon>
        <taxon>Ecdysozoa</taxon>
        <taxon>Arthropoda</taxon>
        <taxon>Hexapoda</taxon>
        <taxon>Insecta</taxon>
        <taxon>Pterygota</taxon>
        <taxon>Neoptera</taxon>
        <taxon>Endopterygota</taxon>
        <taxon>Lepidoptera</taxon>
        <taxon>Glossata</taxon>
        <taxon>Ditrysia</taxon>
        <taxon>Noctuoidea</taxon>
        <taxon>Noctuidae</taxon>
        <taxon>Noctuinae</taxon>
        <taxon>Hadenini</taxon>
        <taxon>Mythimna</taxon>
    </lineage>
</organism>
<feature type="domain" description="THAP-type" evidence="7">
    <location>
        <begin position="1"/>
        <end position="83"/>
    </location>
</feature>
<evidence type="ECO:0000256" key="3">
    <source>
        <dbReference type="ARBA" id="ARBA00022833"/>
    </source>
</evidence>
<evidence type="ECO:0000313" key="9">
    <source>
        <dbReference type="Proteomes" id="UP001231518"/>
    </source>
</evidence>
<gene>
    <name evidence="8" type="ORF">PYW07_009493</name>
</gene>
<evidence type="ECO:0000256" key="1">
    <source>
        <dbReference type="ARBA" id="ARBA00022723"/>
    </source>
</evidence>
<accession>A0AAD7YBM5</accession>
<dbReference type="PANTHER" id="PTHR46927">
    <property type="entry name" value="AGAP005574-PA"/>
    <property type="match status" value="1"/>
</dbReference>
<dbReference type="EMBL" id="JARGEI010000023">
    <property type="protein sequence ID" value="KAJ8710127.1"/>
    <property type="molecule type" value="Genomic_DNA"/>
</dbReference>
<dbReference type="SMART" id="SM00980">
    <property type="entry name" value="THAP"/>
    <property type="match status" value="1"/>
</dbReference>
<dbReference type="Pfam" id="PF05485">
    <property type="entry name" value="THAP"/>
    <property type="match status" value="1"/>
</dbReference>
<keyword evidence="2 5" id="KW-0863">Zinc-finger</keyword>
<dbReference type="Proteomes" id="UP001231518">
    <property type="component" value="Chromosome 23"/>
</dbReference>
<dbReference type="Gene3D" id="6.20.210.20">
    <property type="entry name" value="THAP domain"/>
    <property type="match status" value="1"/>
</dbReference>
<dbReference type="PANTHER" id="PTHR46927:SF3">
    <property type="entry name" value="THAP-TYPE DOMAIN-CONTAINING PROTEIN"/>
    <property type="match status" value="1"/>
</dbReference>
<dbReference type="InterPro" id="IPR006612">
    <property type="entry name" value="THAP_Znf"/>
</dbReference>
<evidence type="ECO:0000256" key="6">
    <source>
        <dbReference type="SAM" id="Coils"/>
    </source>
</evidence>
<keyword evidence="6" id="KW-0175">Coiled coil</keyword>
<dbReference type="AlphaFoldDB" id="A0AAD7YBM5"/>